<dbReference type="SUPFAM" id="SSF52540">
    <property type="entry name" value="P-loop containing nucleoside triphosphate hydrolases"/>
    <property type="match status" value="1"/>
</dbReference>
<feature type="domain" description="Helitron helicase-like" evidence="3">
    <location>
        <begin position="59"/>
        <end position="142"/>
    </location>
</feature>
<comment type="caution">
    <text evidence="4">The sequence shown here is derived from an EMBL/GenBank/DDBJ whole genome shotgun (WGS) entry which is preliminary data.</text>
</comment>
<dbReference type="Pfam" id="PF14214">
    <property type="entry name" value="Helitron_like_N"/>
    <property type="match status" value="1"/>
</dbReference>
<evidence type="ECO:0000313" key="4">
    <source>
        <dbReference type="EMBL" id="OMO80354.1"/>
    </source>
</evidence>
<dbReference type="AlphaFoldDB" id="A0A1R3ICS0"/>
<dbReference type="Gene3D" id="3.40.50.300">
    <property type="entry name" value="P-loop containing nucleotide triphosphate hydrolases"/>
    <property type="match status" value="1"/>
</dbReference>
<keyword evidence="1" id="KW-0234">DNA repair</keyword>
<dbReference type="GO" id="GO:0016887">
    <property type="term" value="F:ATP hydrolysis activity"/>
    <property type="evidence" value="ECO:0007669"/>
    <property type="project" value="RHEA"/>
</dbReference>
<dbReference type="GO" id="GO:0006310">
    <property type="term" value="P:DNA recombination"/>
    <property type="evidence" value="ECO:0007669"/>
    <property type="project" value="UniProtKB-KW"/>
</dbReference>
<evidence type="ECO:0000259" key="3">
    <source>
        <dbReference type="Pfam" id="PF14214"/>
    </source>
</evidence>
<evidence type="ECO:0000259" key="2">
    <source>
        <dbReference type="Pfam" id="PF05970"/>
    </source>
</evidence>
<comment type="catalytic activity">
    <reaction evidence="1">
        <text>ATP + H2O = ADP + phosphate + H(+)</text>
        <dbReference type="Rhea" id="RHEA:13065"/>
        <dbReference type="ChEBI" id="CHEBI:15377"/>
        <dbReference type="ChEBI" id="CHEBI:15378"/>
        <dbReference type="ChEBI" id="CHEBI:30616"/>
        <dbReference type="ChEBI" id="CHEBI:43474"/>
        <dbReference type="ChEBI" id="CHEBI:456216"/>
        <dbReference type="EC" id="5.6.2.3"/>
    </reaction>
</comment>
<sequence>MVIVESLMVMLNTTNKVVKSFRMMRDRFQQEDVLELSLRLLAARNTDNRTYSLPVSSDVADHGFPDLFITYTCNPNWDEIKKALLPGDKPEDRPDIVARVFKLKLDALLDDLMKYHHFGKAKAVTYNVEFQKRGLPHVHILLWLENSAQFRNPATIDKYISAEIPDPNLDYIGYDAVTAYMVHGPCGFANPNAPCMEKGIASLLLPGGRTTHSRFKIPLTLDEWSTCEIKRGTHLAILIQQTSLIIWDEAPMIHRNCFEALDRSLRDIMSVIGRNREHRPFGGITMVFGGDFRQILPVVPGGAYLIQEMP</sequence>
<dbReference type="PANTHER" id="PTHR10492">
    <property type="match status" value="1"/>
</dbReference>
<name>A0A1R3ICS0_9ROSI</name>
<organism evidence="4 5">
    <name type="scientific">Corchorus olitorius</name>
    <dbReference type="NCBI Taxonomy" id="93759"/>
    <lineage>
        <taxon>Eukaryota</taxon>
        <taxon>Viridiplantae</taxon>
        <taxon>Streptophyta</taxon>
        <taxon>Embryophyta</taxon>
        <taxon>Tracheophyta</taxon>
        <taxon>Spermatophyta</taxon>
        <taxon>Magnoliopsida</taxon>
        <taxon>eudicotyledons</taxon>
        <taxon>Gunneridae</taxon>
        <taxon>Pentapetalae</taxon>
        <taxon>rosids</taxon>
        <taxon>malvids</taxon>
        <taxon>Malvales</taxon>
        <taxon>Malvaceae</taxon>
        <taxon>Grewioideae</taxon>
        <taxon>Apeibeae</taxon>
        <taxon>Corchorus</taxon>
    </lineage>
</organism>
<keyword evidence="1" id="KW-0227">DNA damage</keyword>
<keyword evidence="1" id="KW-0067">ATP-binding</keyword>
<dbReference type="EC" id="5.6.2.3" evidence="1"/>
<dbReference type="STRING" id="93759.A0A1R3ICS0"/>
<comment type="similarity">
    <text evidence="1">Belongs to the helicase family.</text>
</comment>
<dbReference type="InterPro" id="IPR010285">
    <property type="entry name" value="DNA_helicase_pif1-like_DEAD"/>
</dbReference>
<accession>A0A1R3ICS0</accession>
<dbReference type="PANTHER" id="PTHR10492:SF57">
    <property type="entry name" value="ATP-DEPENDENT DNA HELICASE"/>
    <property type="match status" value="1"/>
</dbReference>
<dbReference type="Proteomes" id="UP000187203">
    <property type="component" value="Unassembled WGS sequence"/>
</dbReference>
<proteinExistence type="inferred from homology"/>
<dbReference type="OrthoDB" id="1900198at2759"/>
<evidence type="ECO:0000256" key="1">
    <source>
        <dbReference type="RuleBase" id="RU363044"/>
    </source>
</evidence>
<dbReference type="Pfam" id="PF05970">
    <property type="entry name" value="PIF1"/>
    <property type="match status" value="1"/>
</dbReference>
<keyword evidence="1 4" id="KW-0347">Helicase</keyword>
<dbReference type="EMBL" id="AWUE01018442">
    <property type="protein sequence ID" value="OMO80354.1"/>
    <property type="molecule type" value="Genomic_DNA"/>
</dbReference>
<keyword evidence="5" id="KW-1185">Reference proteome</keyword>
<keyword evidence="1" id="KW-0233">DNA recombination</keyword>
<feature type="domain" description="DNA helicase Pif1-like DEAD-box helicase" evidence="2">
    <location>
        <begin position="198"/>
        <end position="302"/>
    </location>
</feature>
<gene>
    <name evidence="4" type="ORF">COLO4_24122</name>
</gene>
<dbReference type="GO" id="GO:0043139">
    <property type="term" value="F:5'-3' DNA helicase activity"/>
    <property type="evidence" value="ECO:0007669"/>
    <property type="project" value="UniProtKB-EC"/>
</dbReference>
<dbReference type="GO" id="GO:0000723">
    <property type="term" value="P:telomere maintenance"/>
    <property type="evidence" value="ECO:0007669"/>
    <property type="project" value="InterPro"/>
</dbReference>
<dbReference type="InterPro" id="IPR027417">
    <property type="entry name" value="P-loop_NTPase"/>
</dbReference>
<protein>
    <recommendedName>
        <fullName evidence="1">ATP-dependent DNA helicase</fullName>
        <ecNumber evidence="1">5.6.2.3</ecNumber>
    </recommendedName>
</protein>
<dbReference type="GO" id="GO:0005524">
    <property type="term" value="F:ATP binding"/>
    <property type="evidence" value="ECO:0007669"/>
    <property type="project" value="UniProtKB-KW"/>
</dbReference>
<keyword evidence="1" id="KW-0547">Nucleotide-binding</keyword>
<keyword evidence="1" id="KW-0378">Hydrolase</keyword>
<reference evidence="5" key="1">
    <citation type="submission" date="2013-09" db="EMBL/GenBank/DDBJ databases">
        <title>Corchorus olitorius genome sequencing.</title>
        <authorList>
            <person name="Alam M."/>
            <person name="Haque M.S."/>
            <person name="Islam M.S."/>
            <person name="Emdad E.M."/>
            <person name="Islam M.M."/>
            <person name="Ahmed B."/>
            <person name="Halim A."/>
            <person name="Hossen Q.M.M."/>
            <person name="Hossain M.Z."/>
            <person name="Ahmed R."/>
            <person name="Khan M.M."/>
            <person name="Islam R."/>
            <person name="Rashid M.M."/>
            <person name="Khan S.A."/>
            <person name="Rahman M.S."/>
            <person name="Alam M."/>
            <person name="Yahiya A.S."/>
            <person name="Khan M.S."/>
            <person name="Azam M.S."/>
            <person name="Haque T."/>
            <person name="Lashkar M.Z.H."/>
            <person name="Akhand A.I."/>
            <person name="Morshed G."/>
            <person name="Roy S."/>
            <person name="Uddin K.S."/>
            <person name="Rabeya T."/>
            <person name="Hossain A.S."/>
            <person name="Chowdhury A."/>
            <person name="Snigdha A.R."/>
            <person name="Mortoza M.S."/>
            <person name="Matin S.A."/>
            <person name="Hoque S.M.E."/>
            <person name="Islam M.K."/>
            <person name="Roy D.K."/>
            <person name="Haider R."/>
            <person name="Moosa M.M."/>
            <person name="Elias S.M."/>
            <person name="Hasan A.M."/>
            <person name="Jahan S."/>
            <person name="Shafiuddin M."/>
            <person name="Mahmood N."/>
            <person name="Shommy N.S."/>
        </authorList>
    </citation>
    <scope>NUCLEOTIDE SEQUENCE [LARGE SCALE GENOMIC DNA]</scope>
    <source>
        <strain evidence="5">cv. O-4</strain>
    </source>
</reference>
<dbReference type="GO" id="GO:0006281">
    <property type="term" value="P:DNA repair"/>
    <property type="evidence" value="ECO:0007669"/>
    <property type="project" value="UniProtKB-KW"/>
</dbReference>
<evidence type="ECO:0000313" key="5">
    <source>
        <dbReference type="Proteomes" id="UP000187203"/>
    </source>
</evidence>
<dbReference type="InterPro" id="IPR025476">
    <property type="entry name" value="Helitron_helicase-like"/>
</dbReference>
<comment type="cofactor">
    <cofactor evidence="1">
        <name>Mg(2+)</name>
        <dbReference type="ChEBI" id="CHEBI:18420"/>
    </cofactor>
</comment>